<dbReference type="OrthoDB" id="1435636at2759"/>
<dbReference type="Proteomes" id="UP000257109">
    <property type="component" value="Unassembled WGS sequence"/>
</dbReference>
<name>A0A371HL39_MUCPR</name>
<dbReference type="EMBL" id="QJKJ01002287">
    <property type="protein sequence ID" value="RDY03516.1"/>
    <property type="molecule type" value="Genomic_DNA"/>
</dbReference>
<organism evidence="1 2">
    <name type="scientific">Mucuna pruriens</name>
    <name type="common">Velvet bean</name>
    <name type="synonym">Dolichos pruriens</name>
    <dbReference type="NCBI Taxonomy" id="157652"/>
    <lineage>
        <taxon>Eukaryota</taxon>
        <taxon>Viridiplantae</taxon>
        <taxon>Streptophyta</taxon>
        <taxon>Embryophyta</taxon>
        <taxon>Tracheophyta</taxon>
        <taxon>Spermatophyta</taxon>
        <taxon>Magnoliopsida</taxon>
        <taxon>eudicotyledons</taxon>
        <taxon>Gunneridae</taxon>
        <taxon>Pentapetalae</taxon>
        <taxon>rosids</taxon>
        <taxon>fabids</taxon>
        <taxon>Fabales</taxon>
        <taxon>Fabaceae</taxon>
        <taxon>Papilionoideae</taxon>
        <taxon>50 kb inversion clade</taxon>
        <taxon>NPAAA clade</taxon>
        <taxon>indigoferoid/millettioid clade</taxon>
        <taxon>Phaseoleae</taxon>
        <taxon>Mucuna</taxon>
    </lineage>
</organism>
<dbReference type="AlphaFoldDB" id="A0A371HL39"/>
<comment type="caution">
    <text evidence="1">The sequence shown here is derived from an EMBL/GenBank/DDBJ whole genome shotgun (WGS) entry which is preliminary data.</text>
</comment>
<proteinExistence type="predicted"/>
<accession>A0A371HL39</accession>
<sequence>MKGFNQFINNMEVKDPPMVDRKYTLYKANGLAHSRFLMSSARVCNVYLQGKTEDPKTQAIKQRKILVI</sequence>
<feature type="non-terminal residue" evidence="1">
    <location>
        <position position="1"/>
    </location>
</feature>
<keyword evidence="2" id="KW-1185">Reference proteome</keyword>
<gene>
    <name evidence="1" type="ORF">CR513_12894</name>
</gene>
<evidence type="ECO:0000313" key="2">
    <source>
        <dbReference type="Proteomes" id="UP000257109"/>
    </source>
</evidence>
<protein>
    <submittedName>
        <fullName evidence="1">Uncharacterized protein</fullName>
    </submittedName>
</protein>
<evidence type="ECO:0000313" key="1">
    <source>
        <dbReference type="EMBL" id="RDY03516.1"/>
    </source>
</evidence>
<reference evidence="1" key="1">
    <citation type="submission" date="2018-05" db="EMBL/GenBank/DDBJ databases">
        <title>Draft genome of Mucuna pruriens seed.</title>
        <authorList>
            <person name="Nnadi N.E."/>
            <person name="Vos R."/>
            <person name="Hasami M.H."/>
            <person name="Devisetty U.K."/>
            <person name="Aguiy J.C."/>
        </authorList>
    </citation>
    <scope>NUCLEOTIDE SEQUENCE [LARGE SCALE GENOMIC DNA]</scope>
    <source>
        <strain evidence="1">JCA_2017</strain>
    </source>
</reference>